<sequence length="199" mass="22587">MHVNRDSKFLGHFWRTLWRKFDSSLNYSSTAHPQTNGQTEVVNRTLGNLIRSICGDKTKQRDVALSQAKFSYNIATHGATEKSLFSIVYTKPPQHALDLIKLSKVPSVSVAAESMATQWQDINDNAYVVDLPDTMGISKTFNVADIYPFHSSKKPLYPDAQLNSRSSFSQVEGTDVEHLVDEFMERADRRKFMRKAQKA</sequence>
<name>A0ACC0ZVS4_9ROSI</name>
<evidence type="ECO:0000313" key="1">
    <source>
        <dbReference type="EMBL" id="KAJ0076313.1"/>
    </source>
</evidence>
<organism evidence="1 2">
    <name type="scientific">Pistacia atlantica</name>
    <dbReference type="NCBI Taxonomy" id="434234"/>
    <lineage>
        <taxon>Eukaryota</taxon>
        <taxon>Viridiplantae</taxon>
        <taxon>Streptophyta</taxon>
        <taxon>Embryophyta</taxon>
        <taxon>Tracheophyta</taxon>
        <taxon>Spermatophyta</taxon>
        <taxon>Magnoliopsida</taxon>
        <taxon>eudicotyledons</taxon>
        <taxon>Gunneridae</taxon>
        <taxon>Pentapetalae</taxon>
        <taxon>rosids</taxon>
        <taxon>malvids</taxon>
        <taxon>Sapindales</taxon>
        <taxon>Anacardiaceae</taxon>
        <taxon>Pistacia</taxon>
    </lineage>
</organism>
<keyword evidence="2" id="KW-1185">Reference proteome</keyword>
<comment type="caution">
    <text evidence="1">The sequence shown here is derived from an EMBL/GenBank/DDBJ whole genome shotgun (WGS) entry which is preliminary data.</text>
</comment>
<gene>
    <name evidence="1" type="ORF">Patl1_34863</name>
</gene>
<proteinExistence type="predicted"/>
<dbReference type="Proteomes" id="UP001164250">
    <property type="component" value="Chromosome 15"/>
</dbReference>
<dbReference type="EMBL" id="CM047910">
    <property type="protein sequence ID" value="KAJ0076313.1"/>
    <property type="molecule type" value="Genomic_DNA"/>
</dbReference>
<accession>A0ACC0ZVS4</accession>
<reference evidence="2" key="1">
    <citation type="journal article" date="2023" name="G3 (Bethesda)">
        <title>Genome assembly and association tests identify interacting loci associated with vigor, precocity, and sex in interspecific pistachio rootstocks.</title>
        <authorList>
            <person name="Palmer W."/>
            <person name="Jacygrad E."/>
            <person name="Sagayaradj S."/>
            <person name="Cavanaugh K."/>
            <person name="Han R."/>
            <person name="Bertier L."/>
            <person name="Beede B."/>
            <person name="Kafkas S."/>
            <person name="Golino D."/>
            <person name="Preece J."/>
            <person name="Michelmore R."/>
        </authorList>
    </citation>
    <scope>NUCLEOTIDE SEQUENCE [LARGE SCALE GENOMIC DNA]</scope>
</reference>
<protein>
    <submittedName>
        <fullName evidence="1">Uncharacterized protein</fullName>
    </submittedName>
</protein>
<evidence type="ECO:0000313" key="2">
    <source>
        <dbReference type="Proteomes" id="UP001164250"/>
    </source>
</evidence>